<reference evidence="1" key="2">
    <citation type="submission" date="2020-09" db="EMBL/GenBank/DDBJ databases">
        <authorList>
            <person name="Sun Q."/>
            <person name="Kim S."/>
        </authorList>
    </citation>
    <scope>NUCLEOTIDE SEQUENCE</scope>
    <source>
        <strain evidence="1">KCTC 23224</strain>
    </source>
</reference>
<name>A0A8J3CVS9_9BACT</name>
<proteinExistence type="predicted"/>
<reference evidence="1" key="1">
    <citation type="journal article" date="2014" name="Int. J. Syst. Evol. Microbiol.">
        <title>Complete genome sequence of Corynebacterium casei LMG S-19264T (=DSM 44701T), isolated from a smear-ripened cheese.</title>
        <authorList>
            <consortium name="US DOE Joint Genome Institute (JGI-PGF)"/>
            <person name="Walter F."/>
            <person name="Albersmeier A."/>
            <person name="Kalinowski J."/>
            <person name="Ruckert C."/>
        </authorList>
    </citation>
    <scope>NUCLEOTIDE SEQUENCE</scope>
    <source>
        <strain evidence="1">KCTC 23224</strain>
    </source>
</reference>
<protein>
    <submittedName>
        <fullName evidence="1">Uncharacterized protein</fullName>
    </submittedName>
</protein>
<dbReference type="Proteomes" id="UP000642809">
    <property type="component" value="Unassembled WGS sequence"/>
</dbReference>
<keyword evidence="2" id="KW-1185">Reference proteome</keyword>
<dbReference type="EMBL" id="BMYF01000002">
    <property type="protein sequence ID" value="GHB26503.1"/>
    <property type="molecule type" value="Genomic_DNA"/>
</dbReference>
<sequence>MGLPTDVFEVTTLGIDGDCGFMVFTFDEDDVERLEELVGSTASRRNHRMGLNLDRNRFGESNIRLRIRIRQPLESELGYRCTTFGIPPRPVVVVSAHRIN</sequence>
<evidence type="ECO:0000313" key="2">
    <source>
        <dbReference type="Proteomes" id="UP000642809"/>
    </source>
</evidence>
<organism evidence="1 2">
    <name type="scientific">Mongoliitalea lutea</name>
    <dbReference type="NCBI Taxonomy" id="849756"/>
    <lineage>
        <taxon>Bacteria</taxon>
        <taxon>Pseudomonadati</taxon>
        <taxon>Bacteroidota</taxon>
        <taxon>Cytophagia</taxon>
        <taxon>Cytophagales</taxon>
        <taxon>Cyclobacteriaceae</taxon>
        <taxon>Mongoliitalea</taxon>
    </lineage>
</organism>
<dbReference type="AlphaFoldDB" id="A0A8J3CVS9"/>
<evidence type="ECO:0000313" key="1">
    <source>
        <dbReference type="EMBL" id="GHB26503.1"/>
    </source>
</evidence>
<accession>A0A8J3CVS9</accession>
<gene>
    <name evidence="1" type="ORF">GCM10008106_04000</name>
</gene>
<comment type="caution">
    <text evidence="1">The sequence shown here is derived from an EMBL/GenBank/DDBJ whole genome shotgun (WGS) entry which is preliminary data.</text>
</comment>